<feature type="transmembrane region" description="Helical" evidence="1">
    <location>
        <begin position="20"/>
        <end position="40"/>
    </location>
</feature>
<dbReference type="Proteomes" id="UP001168128">
    <property type="component" value="Unassembled WGS sequence"/>
</dbReference>
<protein>
    <submittedName>
        <fullName evidence="2">Uncharacterized protein</fullName>
    </submittedName>
</protein>
<keyword evidence="1" id="KW-0812">Transmembrane</keyword>
<organism evidence="2 3">
    <name type="scientific">Chryseobacterium urinae</name>
    <dbReference type="NCBI Taxonomy" id="3058400"/>
    <lineage>
        <taxon>Bacteria</taxon>
        <taxon>Pseudomonadati</taxon>
        <taxon>Bacteroidota</taxon>
        <taxon>Flavobacteriia</taxon>
        <taxon>Flavobacteriales</taxon>
        <taxon>Weeksellaceae</taxon>
        <taxon>Chryseobacterium group</taxon>
        <taxon>Chryseobacterium</taxon>
    </lineage>
</organism>
<feature type="transmembrane region" description="Helical" evidence="1">
    <location>
        <begin position="75"/>
        <end position="97"/>
    </location>
</feature>
<gene>
    <name evidence="2" type="ORF">QWT87_03600</name>
</gene>
<evidence type="ECO:0000313" key="3">
    <source>
        <dbReference type="Proteomes" id="UP001168128"/>
    </source>
</evidence>
<sequence length="102" mass="11735">MKKNLKITEDIKIKNELMKILSLVGILVSILGIILCFGIIDNYVEYGSKLIDYLNLNHKEIKHEIFSIASILDSGRIICFALMGIFVFHIFIFIKVYRSETP</sequence>
<evidence type="ECO:0000256" key="1">
    <source>
        <dbReference type="SAM" id="Phobius"/>
    </source>
</evidence>
<dbReference type="RefSeq" id="WP_302713698.1">
    <property type="nucleotide sequence ID" value="NZ_JAULSJ010000004.1"/>
</dbReference>
<evidence type="ECO:0000313" key="2">
    <source>
        <dbReference type="EMBL" id="MDO3423962.1"/>
    </source>
</evidence>
<reference evidence="2" key="1">
    <citation type="submission" date="2023-07" db="EMBL/GenBank/DDBJ databases">
        <title>AMR profile of multidrug- resistance Chryseobacterium gambrini related strain.</title>
        <authorList>
            <person name="Kirdat K."/>
            <person name="Bhatt A."/>
            <person name="Kuyare S."/>
            <person name="Yadav A."/>
        </authorList>
    </citation>
    <scope>NUCLEOTIDE SEQUENCE</scope>
    <source>
        <strain evidence="2">APV-1</strain>
    </source>
</reference>
<accession>A0ABT8TYT8</accession>
<proteinExistence type="predicted"/>
<keyword evidence="1" id="KW-0472">Membrane</keyword>
<dbReference type="EMBL" id="JAULSJ010000004">
    <property type="protein sequence ID" value="MDO3423962.1"/>
    <property type="molecule type" value="Genomic_DNA"/>
</dbReference>
<name>A0ABT8TYT8_9FLAO</name>
<comment type="caution">
    <text evidence="2">The sequence shown here is derived from an EMBL/GenBank/DDBJ whole genome shotgun (WGS) entry which is preliminary data.</text>
</comment>
<keyword evidence="1" id="KW-1133">Transmembrane helix</keyword>
<keyword evidence="3" id="KW-1185">Reference proteome</keyword>